<dbReference type="KEGG" id="mcw:A8L33_08540"/>
<keyword evidence="6" id="KW-1003">Cell membrane</keyword>
<dbReference type="PANTHER" id="PTHR43229">
    <property type="entry name" value="NODULATION PROTEIN J"/>
    <property type="match status" value="1"/>
</dbReference>
<keyword evidence="6" id="KW-0813">Transport</keyword>
<evidence type="ECO:0000256" key="5">
    <source>
        <dbReference type="ARBA" id="ARBA00023251"/>
    </source>
</evidence>
<feature type="transmembrane region" description="Helical" evidence="6">
    <location>
        <begin position="263"/>
        <end position="285"/>
    </location>
</feature>
<evidence type="ECO:0000313" key="9">
    <source>
        <dbReference type="Proteomes" id="UP000037737"/>
    </source>
</evidence>
<dbReference type="InterPro" id="IPR013525">
    <property type="entry name" value="ABC2_TM"/>
</dbReference>
<protein>
    <recommendedName>
        <fullName evidence="6">Transport permease protein</fullName>
    </recommendedName>
</protein>
<sequence length="292" mass="30798">MSIVGALVGRNLRVFFRDRMNVFFSLLSGLILFVLYTLFLARLQTDGLEQQFPQATPEEVTAFINTWMFAGIILLTTITTGLGALSALVEDGQTGRFGDFLVAPIRRSDIVLGYLLAAIAVALIMSSIVLIVSLLYLGLVDGTWLGLEQIGALVAVMVLCCTAFTALSAFAASFVRSTSAFSALSTVVGTAIGFIAGAYIPVGSLPASVVDVINVLPFSQAAMLLRRPFTEDSLAVLADGNSTAGDSLREFYGVDLFVGETQLTVGIAIAVLVVVAVGFTALAAARIRAVVR</sequence>
<feature type="transmembrane region" description="Helical" evidence="6">
    <location>
        <begin position="63"/>
        <end position="89"/>
    </location>
</feature>
<organism evidence="8 9">
    <name type="scientific">Microbacterium aurantiacum</name>
    <dbReference type="NCBI Taxonomy" id="162393"/>
    <lineage>
        <taxon>Bacteria</taxon>
        <taxon>Bacillati</taxon>
        <taxon>Actinomycetota</taxon>
        <taxon>Actinomycetes</taxon>
        <taxon>Micrococcales</taxon>
        <taxon>Microbacteriaceae</taxon>
        <taxon>Microbacterium</taxon>
    </lineage>
</organism>
<name>A0A0M9VLA3_9MICO</name>
<accession>A0A0M9VLA3</accession>
<dbReference type="Pfam" id="PF01061">
    <property type="entry name" value="ABC2_membrane"/>
    <property type="match status" value="1"/>
</dbReference>
<comment type="subcellular location">
    <subcellularLocation>
        <location evidence="6">Cell membrane</location>
        <topology evidence="6">Multi-pass membrane protein</topology>
    </subcellularLocation>
    <subcellularLocation>
        <location evidence="1">Membrane</location>
        <topology evidence="1">Multi-pass membrane protein</topology>
    </subcellularLocation>
</comment>
<evidence type="ECO:0000256" key="3">
    <source>
        <dbReference type="ARBA" id="ARBA00022989"/>
    </source>
</evidence>
<dbReference type="InterPro" id="IPR051784">
    <property type="entry name" value="Nod_factor_ABC_transporter"/>
</dbReference>
<reference evidence="8" key="1">
    <citation type="submission" date="2015-04" db="EMBL/GenBank/DDBJ databases">
        <title>Complete genome sequence of Microbacterium chocolatum SIT 101, a bacterium enantioselectively hydrolyzing mesomeric diesters.</title>
        <authorList>
            <person name="Li X."/>
            <person name="Xu Y."/>
        </authorList>
    </citation>
    <scope>NUCLEOTIDE SEQUENCE [LARGE SCALE GENOMIC DNA]</scope>
    <source>
        <strain evidence="8">SIT 101</strain>
    </source>
</reference>
<evidence type="ECO:0000256" key="1">
    <source>
        <dbReference type="ARBA" id="ARBA00004141"/>
    </source>
</evidence>
<dbReference type="PROSITE" id="PS51012">
    <property type="entry name" value="ABC_TM2"/>
    <property type="match status" value="1"/>
</dbReference>
<dbReference type="EMBL" id="LAVO01000006">
    <property type="protein sequence ID" value="KOS10952.1"/>
    <property type="molecule type" value="Genomic_DNA"/>
</dbReference>
<keyword evidence="5" id="KW-0046">Antibiotic resistance</keyword>
<dbReference type="GO" id="GO:0043190">
    <property type="term" value="C:ATP-binding cassette (ABC) transporter complex"/>
    <property type="evidence" value="ECO:0007669"/>
    <property type="project" value="InterPro"/>
</dbReference>
<dbReference type="PIRSF" id="PIRSF006648">
    <property type="entry name" value="DrrB"/>
    <property type="match status" value="1"/>
</dbReference>
<gene>
    <name evidence="8" type="ORF">XI38_06620</name>
</gene>
<comment type="similarity">
    <text evidence="6">Belongs to the ABC-2 integral membrane protein family.</text>
</comment>
<proteinExistence type="inferred from homology"/>
<dbReference type="Proteomes" id="UP000037737">
    <property type="component" value="Unassembled WGS sequence"/>
</dbReference>
<dbReference type="OrthoDB" id="162334at2"/>
<dbReference type="GO" id="GO:0140359">
    <property type="term" value="F:ABC-type transporter activity"/>
    <property type="evidence" value="ECO:0007669"/>
    <property type="project" value="InterPro"/>
</dbReference>
<dbReference type="PANTHER" id="PTHR43229:SF2">
    <property type="entry name" value="NODULATION PROTEIN J"/>
    <property type="match status" value="1"/>
</dbReference>
<dbReference type="InterPro" id="IPR047817">
    <property type="entry name" value="ABC2_TM_bact-type"/>
</dbReference>
<evidence type="ECO:0000259" key="7">
    <source>
        <dbReference type="PROSITE" id="PS51012"/>
    </source>
</evidence>
<feature type="transmembrane region" description="Helical" evidence="6">
    <location>
        <begin position="110"/>
        <end position="138"/>
    </location>
</feature>
<feature type="transmembrane region" description="Helical" evidence="6">
    <location>
        <begin position="21"/>
        <end position="43"/>
    </location>
</feature>
<feature type="transmembrane region" description="Helical" evidence="6">
    <location>
        <begin position="181"/>
        <end position="200"/>
    </location>
</feature>
<keyword evidence="9" id="KW-1185">Reference proteome</keyword>
<evidence type="ECO:0000256" key="6">
    <source>
        <dbReference type="RuleBase" id="RU361157"/>
    </source>
</evidence>
<keyword evidence="2 6" id="KW-0812">Transmembrane</keyword>
<dbReference type="InterPro" id="IPR000412">
    <property type="entry name" value="ABC_2_transport"/>
</dbReference>
<evidence type="ECO:0000313" key="8">
    <source>
        <dbReference type="EMBL" id="KOS10952.1"/>
    </source>
</evidence>
<keyword evidence="4 6" id="KW-0472">Membrane</keyword>
<evidence type="ECO:0000256" key="2">
    <source>
        <dbReference type="ARBA" id="ARBA00022692"/>
    </source>
</evidence>
<evidence type="ECO:0000256" key="4">
    <source>
        <dbReference type="ARBA" id="ARBA00023136"/>
    </source>
</evidence>
<feature type="transmembrane region" description="Helical" evidence="6">
    <location>
        <begin position="150"/>
        <end position="174"/>
    </location>
</feature>
<feature type="domain" description="ABC transmembrane type-2" evidence="7">
    <location>
        <begin position="20"/>
        <end position="290"/>
    </location>
</feature>
<keyword evidence="3 6" id="KW-1133">Transmembrane helix</keyword>
<dbReference type="AlphaFoldDB" id="A0A0M9VLA3"/>
<dbReference type="PATRIC" id="fig|84292.3.peg.1351"/>
<comment type="caution">
    <text evidence="8">The sequence shown here is derived from an EMBL/GenBank/DDBJ whole genome shotgun (WGS) entry which is preliminary data.</text>
</comment>
<dbReference type="GO" id="GO:0046677">
    <property type="term" value="P:response to antibiotic"/>
    <property type="evidence" value="ECO:0007669"/>
    <property type="project" value="UniProtKB-KW"/>
</dbReference>